<proteinExistence type="predicted"/>
<dbReference type="Gene3D" id="2.60.120.560">
    <property type="entry name" value="Exo-inulinase, domain 1"/>
    <property type="match status" value="1"/>
</dbReference>
<evidence type="ECO:0000313" key="3">
    <source>
        <dbReference type="Proteomes" id="UP000564644"/>
    </source>
</evidence>
<feature type="domain" description="3-keto-alpha-glucoside-1,2-lyase/3-keto-2-hydroxy-glucal hydratase" evidence="1">
    <location>
        <begin position="8"/>
        <end position="275"/>
    </location>
</feature>
<protein>
    <submittedName>
        <fullName evidence="2">DUF1080 domain-containing protein</fullName>
    </submittedName>
</protein>
<comment type="caution">
    <text evidence="2">The sequence shown here is derived from an EMBL/GenBank/DDBJ whole genome shotgun (WGS) entry which is preliminary data.</text>
</comment>
<dbReference type="GO" id="GO:0016787">
    <property type="term" value="F:hydrolase activity"/>
    <property type="evidence" value="ECO:0007669"/>
    <property type="project" value="InterPro"/>
</dbReference>
<gene>
    <name evidence="2" type="ORF">H7C18_14365</name>
</gene>
<dbReference type="EMBL" id="JACJVO010000017">
    <property type="protein sequence ID" value="MBB6732101.1"/>
    <property type="molecule type" value="Genomic_DNA"/>
</dbReference>
<accession>A0A7X0SLI9</accession>
<evidence type="ECO:0000259" key="1">
    <source>
        <dbReference type="Pfam" id="PF06439"/>
    </source>
</evidence>
<sequence length="277" mass="30275">MVPEEDAFAPIFDGTTLKGWHAVPRLPVAFAPGAPEPDPLSDAYIRASRTSGRWSVEDGAIVGRQDPPGSGNGAYLLSDGVYGDMELIFEARPDWPADTGILVRASALGSQGYQILLDHRRSGNIGGLYGNGIGGFHAIAFTLDAETDGEGRLSGLRLEDPGSSLEPLTPDKPALLDYAATGEEFLSVWKWDDWNEFRIRVEGEVPRITVSINGQKISEVDTGAIRHPSYDVRAVRELLGTKGHIAFEVHDNDPRMGEARWGANAACRWRRIRIREL</sequence>
<evidence type="ECO:0000313" key="2">
    <source>
        <dbReference type="EMBL" id="MBB6732101.1"/>
    </source>
</evidence>
<dbReference type="Pfam" id="PF06439">
    <property type="entry name" value="3keto-disac_hyd"/>
    <property type="match status" value="1"/>
</dbReference>
<name>A0A7X0SLI9_9BACL</name>
<organism evidence="2 3">
    <name type="scientific">Cohnella zeiphila</name>
    <dbReference type="NCBI Taxonomy" id="2761120"/>
    <lineage>
        <taxon>Bacteria</taxon>
        <taxon>Bacillati</taxon>
        <taxon>Bacillota</taxon>
        <taxon>Bacilli</taxon>
        <taxon>Bacillales</taxon>
        <taxon>Paenibacillaceae</taxon>
        <taxon>Cohnella</taxon>
    </lineage>
</organism>
<dbReference type="AlphaFoldDB" id="A0A7X0SLI9"/>
<dbReference type="Proteomes" id="UP000564644">
    <property type="component" value="Unassembled WGS sequence"/>
</dbReference>
<dbReference type="RefSeq" id="WP_185129768.1">
    <property type="nucleotide sequence ID" value="NZ_JACJVO010000017.1"/>
</dbReference>
<dbReference type="InterPro" id="IPR010496">
    <property type="entry name" value="AL/BT2_dom"/>
</dbReference>
<reference evidence="2 3" key="1">
    <citation type="submission" date="2020-08" db="EMBL/GenBank/DDBJ databases">
        <title>Cohnella phylogeny.</title>
        <authorList>
            <person name="Dunlap C."/>
        </authorList>
    </citation>
    <scope>NUCLEOTIDE SEQUENCE [LARGE SCALE GENOMIC DNA]</scope>
    <source>
        <strain evidence="2 3">CBP 2801</strain>
    </source>
</reference>
<keyword evidence="3" id="KW-1185">Reference proteome</keyword>